<name>A0A0B2UIY1_9MICR</name>
<dbReference type="GeneID" id="26262330"/>
<proteinExistence type="predicted"/>
<accession>A0A0B2UIY1</accession>
<comment type="caution">
    <text evidence="1">The sequence shown here is derived from an EMBL/GenBank/DDBJ whole genome shotgun (WGS) entry which is preliminary data.</text>
</comment>
<keyword evidence="2" id="KW-1185">Reference proteome</keyword>
<evidence type="ECO:0000313" key="1">
    <source>
        <dbReference type="EMBL" id="KHN69189.1"/>
    </source>
</evidence>
<dbReference type="AlphaFoldDB" id="A0A0B2UIY1"/>
<protein>
    <submittedName>
        <fullName evidence="1">Uncharacterized protein</fullName>
    </submittedName>
</protein>
<reference evidence="1 2" key="1">
    <citation type="journal article" date="2014" name="MBio">
        <title>The Ordospora colligata genome; evolution of extreme reduction in microsporidia and host-to-parasite horizontal gene transfer.</title>
        <authorList>
            <person name="Pombert J.-F."/>
            <person name="Haag K.L."/>
            <person name="Beidas S."/>
            <person name="Ebert D."/>
            <person name="Keeling P.J."/>
        </authorList>
    </citation>
    <scope>NUCLEOTIDE SEQUENCE [LARGE SCALE GENOMIC DNA]</scope>
    <source>
        <strain evidence="1 2">OC4</strain>
    </source>
</reference>
<dbReference type="VEuPathDB" id="MicrosporidiaDB:M896_091170"/>
<dbReference type="EMBL" id="JOKQ01000009">
    <property type="protein sequence ID" value="KHN69189.1"/>
    <property type="molecule type" value="Genomic_DNA"/>
</dbReference>
<dbReference type="Proteomes" id="UP000031056">
    <property type="component" value="Unassembled WGS sequence"/>
</dbReference>
<dbReference type="InParanoid" id="A0A0B2UIY1"/>
<evidence type="ECO:0000313" key="2">
    <source>
        <dbReference type="Proteomes" id="UP000031056"/>
    </source>
</evidence>
<gene>
    <name evidence="1" type="ORF">M896_091170</name>
</gene>
<dbReference type="RefSeq" id="XP_014563231.1">
    <property type="nucleotide sequence ID" value="XM_014707745.1"/>
</dbReference>
<dbReference type="OrthoDB" id="2193110at2759"/>
<organism evidence="1 2">
    <name type="scientific">Ordospora colligata OC4</name>
    <dbReference type="NCBI Taxonomy" id="1354746"/>
    <lineage>
        <taxon>Eukaryota</taxon>
        <taxon>Fungi</taxon>
        <taxon>Fungi incertae sedis</taxon>
        <taxon>Microsporidia</taxon>
        <taxon>Ordosporidae</taxon>
        <taxon>Ordospora</taxon>
    </lineage>
</organism>
<sequence length="65" mass="7511">MSTADRLELKARIRLRLLEIDNALVEYAGLEKIHRIRQSVRISINTQNANSSRIIKPRASTKHIM</sequence>
<dbReference type="HOGENOM" id="CLU_199206_0_0_1"/>